<keyword evidence="2" id="KW-1133">Transmembrane helix</keyword>
<dbReference type="InterPro" id="IPR001387">
    <property type="entry name" value="Cro/C1-type_HTH"/>
</dbReference>
<dbReference type="Gene3D" id="1.10.260.40">
    <property type="entry name" value="lambda repressor-like DNA-binding domains"/>
    <property type="match status" value="1"/>
</dbReference>
<protein>
    <submittedName>
        <fullName evidence="4">Helix-turn-helix domain-containing protein</fullName>
    </submittedName>
</protein>
<evidence type="ECO:0000313" key="5">
    <source>
        <dbReference type="Proteomes" id="UP001604267"/>
    </source>
</evidence>
<gene>
    <name evidence="4" type="ORF">ACGFZB_36795</name>
</gene>
<dbReference type="Proteomes" id="UP001604267">
    <property type="component" value="Unassembled WGS sequence"/>
</dbReference>
<evidence type="ECO:0000313" key="4">
    <source>
        <dbReference type="EMBL" id="MFG3015911.1"/>
    </source>
</evidence>
<keyword evidence="2" id="KW-0812">Transmembrane</keyword>
<reference evidence="4 5" key="1">
    <citation type="submission" date="2024-10" db="EMBL/GenBank/DDBJ databases">
        <title>The Natural Products Discovery Center: Release of the First 8490 Sequenced Strains for Exploring Actinobacteria Biosynthetic Diversity.</title>
        <authorList>
            <person name="Kalkreuter E."/>
            <person name="Kautsar S.A."/>
            <person name="Yang D."/>
            <person name="Bader C.D."/>
            <person name="Teijaro C.N."/>
            <person name="Fluegel L."/>
            <person name="Davis C.M."/>
            <person name="Simpson J.R."/>
            <person name="Lauterbach L."/>
            <person name="Steele A.D."/>
            <person name="Gui C."/>
            <person name="Meng S."/>
            <person name="Li G."/>
            <person name="Viehrig K."/>
            <person name="Ye F."/>
            <person name="Su P."/>
            <person name="Kiefer A.F."/>
            <person name="Nichols A."/>
            <person name="Cepeda A.J."/>
            <person name="Yan W."/>
            <person name="Fan B."/>
            <person name="Jiang Y."/>
            <person name="Adhikari A."/>
            <person name="Zheng C.-J."/>
            <person name="Schuster L."/>
            <person name="Cowan T.M."/>
            <person name="Smanski M.J."/>
            <person name="Chevrette M.G."/>
            <person name="De Carvalho L.P.S."/>
            <person name="Shen B."/>
        </authorList>
    </citation>
    <scope>NUCLEOTIDE SEQUENCE [LARGE SCALE GENOMIC DNA]</scope>
    <source>
        <strain evidence="4 5">NPDC048320</strain>
    </source>
</reference>
<organism evidence="4 5">
    <name type="scientific">Streptomyces cinerochromogenes</name>
    <dbReference type="NCBI Taxonomy" id="66422"/>
    <lineage>
        <taxon>Bacteria</taxon>
        <taxon>Bacillati</taxon>
        <taxon>Actinomycetota</taxon>
        <taxon>Actinomycetes</taxon>
        <taxon>Kitasatosporales</taxon>
        <taxon>Streptomycetaceae</taxon>
        <taxon>Streptomyces</taxon>
    </lineage>
</organism>
<dbReference type="SMART" id="SM00530">
    <property type="entry name" value="HTH_XRE"/>
    <property type="match status" value="1"/>
</dbReference>
<dbReference type="RefSeq" id="WP_392824089.1">
    <property type="nucleotide sequence ID" value="NZ_JBICYV010000023.1"/>
</dbReference>
<dbReference type="Gene3D" id="1.10.101.10">
    <property type="entry name" value="PGBD-like superfamily/PGBD"/>
    <property type="match status" value="1"/>
</dbReference>
<evidence type="ECO:0000256" key="1">
    <source>
        <dbReference type="SAM" id="MobiDB-lite"/>
    </source>
</evidence>
<comment type="caution">
    <text evidence="4">The sequence shown here is derived from an EMBL/GenBank/DDBJ whole genome shotgun (WGS) entry which is preliminary data.</text>
</comment>
<evidence type="ECO:0000259" key="3">
    <source>
        <dbReference type="PROSITE" id="PS50943"/>
    </source>
</evidence>
<dbReference type="InterPro" id="IPR010982">
    <property type="entry name" value="Lambda_DNA-bd_dom_sf"/>
</dbReference>
<keyword evidence="2" id="KW-0472">Membrane</keyword>
<keyword evidence="5" id="KW-1185">Reference proteome</keyword>
<accession>A0ABW7BGK0</accession>
<evidence type="ECO:0000256" key="2">
    <source>
        <dbReference type="SAM" id="Phobius"/>
    </source>
</evidence>
<dbReference type="EMBL" id="JBICYV010000023">
    <property type="protein sequence ID" value="MFG3015911.1"/>
    <property type="molecule type" value="Genomic_DNA"/>
</dbReference>
<feature type="region of interest" description="Disordered" evidence="1">
    <location>
        <begin position="93"/>
        <end position="131"/>
    </location>
</feature>
<dbReference type="SUPFAM" id="SSF47413">
    <property type="entry name" value="lambda repressor-like DNA-binding domains"/>
    <property type="match status" value="1"/>
</dbReference>
<dbReference type="InterPro" id="IPR002477">
    <property type="entry name" value="Peptidoglycan-bd-like"/>
</dbReference>
<dbReference type="InterPro" id="IPR036366">
    <property type="entry name" value="PGBDSf"/>
</dbReference>
<dbReference type="Pfam" id="PF13560">
    <property type="entry name" value="HTH_31"/>
    <property type="match status" value="1"/>
</dbReference>
<name>A0ABW7BGK0_9ACTN</name>
<dbReference type="Pfam" id="PF01471">
    <property type="entry name" value="PG_binding_1"/>
    <property type="match status" value="1"/>
</dbReference>
<feature type="transmembrane region" description="Helical" evidence="2">
    <location>
        <begin position="140"/>
        <end position="159"/>
    </location>
</feature>
<feature type="compositionally biased region" description="Basic and acidic residues" evidence="1">
    <location>
        <begin position="100"/>
        <end position="118"/>
    </location>
</feature>
<proteinExistence type="predicted"/>
<feature type="domain" description="HTH cro/C1-type" evidence="3">
    <location>
        <begin position="22"/>
        <end position="76"/>
    </location>
</feature>
<dbReference type="PROSITE" id="PS50943">
    <property type="entry name" value="HTH_CROC1"/>
    <property type="match status" value="1"/>
</dbReference>
<sequence length="264" mass="28153">MPRWKPLPEGTEPSVRQLVAHLRRLKDRSGLTLAALETKTGCSRSSWERYLAGRALPSQRAVEALCELSGTDPVRLLALREVAQTVWDASAAGGENGTAYDDRTAGEGEGQGGEREGEGGEGAGRAGEGRAQRHGVGRGVFALAVTAAFAVAALTGTLLGRAAGREATPATRLPLLHCHVRSEEGALYAGYGRTWKRTIGLGYYDEWVAEAECLLSHHGYDTGPVDGLYDIATRDAVRRAQVDGGVVHDGIVGRDTWPVLRREG</sequence>
<dbReference type="InterPro" id="IPR036365">
    <property type="entry name" value="PGBD-like_sf"/>
</dbReference>
<dbReference type="SUPFAM" id="SSF47090">
    <property type="entry name" value="PGBD-like"/>
    <property type="match status" value="1"/>
</dbReference>
<dbReference type="CDD" id="cd00093">
    <property type="entry name" value="HTH_XRE"/>
    <property type="match status" value="1"/>
</dbReference>